<protein>
    <submittedName>
        <fullName evidence="1">Uncharacterized protein</fullName>
    </submittedName>
</protein>
<comment type="caution">
    <text evidence="1">The sequence shown here is derived from an EMBL/GenBank/DDBJ whole genome shotgun (WGS) entry which is preliminary data.</text>
</comment>
<evidence type="ECO:0000313" key="1">
    <source>
        <dbReference type="EMBL" id="KAJ9634597.1"/>
    </source>
</evidence>
<gene>
    <name evidence="1" type="ORF">H2199_008880</name>
</gene>
<reference evidence="1" key="1">
    <citation type="submission" date="2022-10" db="EMBL/GenBank/DDBJ databases">
        <title>Culturing micro-colonial fungi from biological soil crusts in the Mojave desert and describing Neophaeococcomyces mojavensis, and introducing the new genera and species Taxawa tesnikishii.</title>
        <authorList>
            <person name="Kurbessoian T."/>
            <person name="Stajich J.E."/>
        </authorList>
    </citation>
    <scope>NUCLEOTIDE SEQUENCE</scope>
    <source>
        <strain evidence="1">JES_115</strain>
    </source>
</reference>
<accession>A0ACC2YGY3</accession>
<keyword evidence="2" id="KW-1185">Reference proteome</keyword>
<proteinExistence type="predicted"/>
<organism evidence="1 2">
    <name type="scientific">Coniosporium tulheliwenetii</name>
    <dbReference type="NCBI Taxonomy" id="3383036"/>
    <lineage>
        <taxon>Eukaryota</taxon>
        <taxon>Fungi</taxon>
        <taxon>Dikarya</taxon>
        <taxon>Ascomycota</taxon>
        <taxon>Pezizomycotina</taxon>
        <taxon>Dothideomycetes</taxon>
        <taxon>Dothideomycetes incertae sedis</taxon>
        <taxon>Coniosporium</taxon>
    </lineage>
</organism>
<dbReference type="Proteomes" id="UP001172680">
    <property type="component" value="Unassembled WGS sequence"/>
</dbReference>
<name>A0ACC2YGY3_9PEZI</name>
<sequence>MPGKDLRLLALDGGGIRGLSSLMILEQLMQTIDPEALPKPCEYFDMIGGTSTGGLIAIMLGRLRLSIDECIDAYLSLSDRVFRKKGHRVTVKGQMQGRFDSEELARAVKEIVKKQGLPEDALLKDTPGASCKVFVCATSKETSETVCLTSYRSPRGGDDLLNTAKIWEACRATSAASSFFDSISIGRYGEEFIDGATGANNPVWELWNQAQVIWGPEPLEKNIKCLVSIGTGIPSLKPFLDDVFHIGKTLVAIATETEQTAETFRRDKTYMDDGRYFRFNVLRGLEDIGLEESKKRKEIAAVTRRYVASQDVFKQMQACGNNLSGREYFGSYRTPFSLQGVPIVHEFVDRPSDMAEIERVLLPRRHHRRKMIFVVHGLGGMGKTQLAVEFARKHHSRFSSVFWLDGQTESSLKQSIANSASRIPEGQIAEAIRAYSTSGDGDINAIVKDVLGWLSKSDNTEWLLIFDNVDRDHRRRDADPNAEGLLSLLYGLPLALAQAASYLRETGIDFATYTKFYKQQWKELMESHDDTGTPLQDYPNRSVWTTWTISFNAIREKNEAAANLLLLWAHLANQDLWYGLLAAAWHNMTDCGYDSTDHLPTWLHGIASSELKFTDAIRLLHHYSLIEDTEGLPSYATHPVVHQWALHMQDETQRVDLARLAVIILGWAKPDKFTRDFWTTQRRLHAHAQCCSQWILMSVTNRSDRRSRACNVMSAEEKHTGLMLGALNNLGFLYWNQGKLVEGEKISQYALQEAERQLGSEHERTLTVVHNLGTVYNDQNKLAEAELMYQRALQGREKALGPEHQETLRTVHSLGLLYSDQGKLAKAELMYQRALQGMEKVLGPEHQETLRTVHSLGDLYQNQDKLAEAELMYQRALQGMEKVLGLEHQETLSTVHNLGVLYSNQGKLAEAELMYQRAIQGYEGTLGSENVATHKPALAVIYNLGELYEKQGELADAKKMFTRALVGYQTVLGPSHPYSLDASRWIEFLEESHGIMNTFCFVVHA</sequence>
<evidence type="ECO:0000313" key="2">
    <source>
        <dbReference type="Proteomes" id="UP001172680"/>
    </source>
</evidence>
<dbReference type="EMBL" id="JAPDRP010000031">
    <property type="protein sequence ID" value="KAJ9634597.1"/>
    <property type="molecule type" value="Genomic_DNA"/>
</dbReference>